<dbReference type="Proteomes" id="UP000067738">
    <property type="component" value="Chromosome"/>
</dbReference>
<dbReference type="KEGG" id="mmil:sm9_1911"/>
<keyword evidence="4 5" id="KW-0472">Membrane</keyword>
<proteinExistence type="predicted"/>
<gene>
    <name evidence="6" type="ORF">sm9_1911</name>
</gene>
<dbReference type="InterPro" id="IPR004710">
    <property type="entry name" value="Bilac:Na_transpt"/>
</dbReference>
<name>A0A0U3EM86_9EURY</name>
<organism evidence="6 7">
    <name type="scientific">Methanobrevibacter millerae</name>
    <dbReference type="NCBI Taxonomy" id="230361"/>
    <lineage>
        <taxon>Archaea</taxon>
        <taxon>Methanobacteriati</taxon>
        <taxon>Methanobacteriota</taxon>
        <taxon>Methanomada group</taxon>
        <taxon>Methanobacteria</taxon>
        <taxon>Methanobacteriales</taxon>
        <taxon>Methanobacteriaceae</taxon>
        <taxon>Methanobrevibacter</taxon>
    </lineage>
</organism>
<feature type="transmembrane region" description="Helical" evidence="5">
    <location>
        <begin position="20"/>
        <end position="38"/>
    </location>
</feature>
<evidence type="ECO:0000313" key="6">
    <source>
        <dbReference type="EMBL" id="ALT69677.1"/>
    </source>
</evidence>
<accession>A0A0U3EM86</accession>
<dbReference type="GO" id="GO:0016020">
    <property type="term" value="C:membrane"/>
    <property type="evidence" value="ECO:0007669"/>
    <property type="project" value="UniProtKB-SubCell"/>
</dbReference>
<dbReference type="InterPro" id="IPR038770">
    <property type="entry name" value="Na+/solute_symporter_sf"/>
</dbReference>
<evidence type="ECO:0000256" key="5">
    <source>
        <dbReference type="SAM" id="Phobius"/>
    </source>
</evidence>
<feature type="transmembrane region" description="Helical" evidence="5">
    <location>
        <begin position="136"/>
        <end position="162"/>
    </location>
</feature>
<feature type="transmembrane region" description="Helical" evidence="5">
    <location>
        <begin position="89"/>
        <end position="116"/>
    </location>
</feature>
<evidence type="ECO:0000256" key="1">
    <source>
        <dbReference type="ARBA" id="ARBA00004141"/>
    </source>
</evidence>
<dbReference type="AlphaFoldDB" id="A0A0U3EM86"/>
<sequence>MFKSKINIMKRIFELVEKYFFIIILVAVAISLVYPNSFKWVLSEYNGINIINLLLSIVLFTMGTTLKVDDFINVFKNPKAIAVGISAQYIIMPIIAFALASAFSLDTALTVGLILVGTVPGGTASDVITFLAKGDVALSVSLTAVSTVISPILTPLITLLLIGNQIHFNPVDMFISIVQIVIVPIILGLILNYKFPDFCDKLKIYLPTISSIVICLIVAGVIGANKQAILTSSTIIFIVISLQYLIAMLLGFGIGYFAGMDRKQRITVAIELAFQNSGLSTSLAKTHFPNLSQATVPGALYSVLQNFAGSILAYVFRKYQS</sequence>
<feature type="transmembrane region" description="Helical" evidence="5">
    <location>
        <begin position="50"/>
        <end position="68"/>
    </location>
</feature>
<keyword evidence="2 5" id="KW-0812">Transmembrane</keyword>
<feature type="transmembrane region" description="Helical" evidence="5">
    <location>
        <begin position="174"/>
        <end position="192"/>
    </location>
</feature>
<keyword evidence="7" id="KW-1185">Reference proteome</keyword>
<comment type="subcellular location">
    <subcellularLocation>
        <location evidence="1">Membrane</location>
        <topology evidence="1">Multi-pass membrane protein</topology>
    </subcellularLocation>
</comment>
<dbReference type="Pfam" id="PF01758">
    <property type="entry name" value="SBF"/>
    <property type="match status" value="1"/>
</dbReference>
<dbReference type="InterPro" id="IPR002657">
    <property type="entry name" value="BilAc:Na_symport/Acr3"/>
</dbReference>
<dbReference type="PATRIC" id="fig|230361.4.peg.1975"/>
<feature type="transmembrane region" description="Helical" evidence="5">
    <location>
        <begin position="204"/>
        <end position="223"/>
    </location>
</feature>
<reference evidence="6 7" key="1">
    <citation type="submission" date="2015-04" db="EMBL/GenBank/DDBJ databases">
        <title>The complete genome sequence of the rumen methanogen Methanobrevibacter millerae SM9.</title>
        <authorList>
            <person name="Leahy S.C."/>
            <person name="Kelly W.J."/>
            <person name="Pacheco D.M."/>
            <person name="Li D."/>
            <person name="Altermann E."/>
            <person name="Attwood G.T."/>
        </authorList>
    </citation>
    <scope>NUCLEOTIDE SEQUENCE [LARGE SCALE GENOMIC DNA]</scope>
    <source>
        <strain evidence="6 7">SM9</strain>
    </source>
</reference>
<evidence type="ECO:0000256" key="2">
    <source>
        <dbReference type="ARBA" id="ARBA00022692"/>
    </source>
</evidence>
<evidence type="ECO:0000256" key="4">
    <source>
        <dbReference type="ARBA" id="ARBA00023136"/>
    </source>
</evidence>
<dbReference type="Gene3D" id="1.20.1530.20">
    <property type="match status" value="1"/>
</dbReference>
<dbReference type="PANTHER" id="PTHR10361:SF28">
    <property type="entry name" value="P3 PROTEIN-RELATED"/>
    <property type="match status" value="1"/>
</dbReference>
<feature type="transmembrane region" description="Helical" evidence="5">
    <location>
        <begin position="298"/>
        <end position="316"/>
    </location>
</feature>
<protein>
    <submittedName>
        <fullName evidence="6">Na+dependent transporter SBF family</fullName>
    </submittedName>
</protein>
<dbReference type="PANTHER" id="PTHR10361">
    <property type="entry name" value="SODIUM-BILE ACID COTRANSPORTER"/>
    <property type="match status" value="1"/>
</dbReference>
<dbReference type="EMBL" id="CP011266">
    <property type="protein sequence ID" value="ALT69677.1"/>
    <property type="molecule type" value="Genomic_DNA"/>
</dbReference>
<keyword evidence="3 5" id="KW-1133">Transmembrane helix</keyword>
<evidence type="ECO:0000256" key="3">
    <source>
        <dbReference type="ARBA" id="ARBA00022989"/>
    </source>
</evidence>
<evidence type="ECO:0000313" key="7">
    <source>
        <dbReference type="Proteomes" id="UP000067738"/>
    </source>
</evidence>
<feature type="transmembrane region" description="Helical" evidence="5">
    <location>
        <begin position="235"/>
        <end position="258"/>
    </location>
</feature>